<dbReference type="PIRSF" id="PIRSF001467">
    <property type="entry name" value="Peptidylpro_ismrse"/>
    <property type="match status" value="1"/>
</dbReference>
<dbReference type="InterPro" id="IPR029000">
    <property type="entry name" value="Cyclophilin-like_dom_sf"/>
</dbReference>
<dbReference type="InterPro" id="IPR002130">
    <property type="entry name" value="Cyclophilin-type_PPIase_dom"/>
</dbReference>
<evidence type="ECO:0000256" key="3">
    <source>
        <dbReference type="ARBA" id="ARBA00023235"/>
    </source>
</evidence>
<sequence length="172" mass="18947">MSKIVIVETSLGDFEIELDSVKAPITVENFLSYVQDGFYDGLIFHRVIDDFMIQGGGLDPSMKEKLTNPPIKNEATNGLKNKKYTIAMARTSIVDSATSQFFINVADNSFLDHASSTPQGFGYAVFGKVVKGTDVIDKIKTVPTTSRSSPDGVFHDDVPKESVLIKKMYIKN</sequence>
<keyword evidence="2" id="KW-0697">Rotamase</keyword>
<dbReference type="Proteomes" id="UP000075578">
    <property type="component" value="Unassembled WGS sequence"/>
</dbReference>
<proteinExistence type="predicted"/>
<dbReference type="Gene3D" id="2.40.100.10">
    <property type="entry name" value="Cyclophilin-like"/>
    <property type="match status" value="1"/>
</dbReference>
<dbReference type="Pfam" id="PF00160">
    <property type="entry name" value="Pro_isomerase"/>
    <property type="match status" value="1"/>
</dbReference>
<reference evidence="5 6" key="1">
    <citation type="journal article" date="2016" name="ISME J.">
        <title>Chasing the elusive Euryarchaeota class WSA2: genomes reveal a uniquely fastidious methyl-reducing methanogen.</title>
        <authorList>
            <person name="Nobu M.K."/>
            <person name="Narihiro T."/>
            <person name="Kuroda K."/>
            <person name="Mei R."/>
            <person name="Liu W.T."/>
        </authorList>
    </citation>
    <scope>NUCLEOTIDE SEQUENCE [LARGE SCALE GENOMIC DNA]</scope>
    <source>
        <strain evidence="5">U1lsi0528_Bin089</strain>
    </source>
</reference>
<dbReference type="PROSITE" id="PS00170">
    <property type="entry name" value="CSA_PPIASE_1"/>
    <property type="match status" value="1"/>
</dbReference>
<organism evidence="5 6">
    <name type="scientific">Candidatus Methanofastidiosum methylothiophilum</name>
    <dbReference type="NCBI Taxonomy" id="1705564"/>
    <lineage>
        <taxon>Archaea</taxon>
        <taxon>Methanobacteriati</taxon>
        <taxon>Methanobacteriota</taxon>
        <taxon>Stenosarchaea group</taxon>
        <taxon>Candidatus Methanofastidiosia</taxon>
        <taxon>Candidatus Methanofastidiosales</taxon>
        <taxon>Candidatus Methanofastidiosaceae</taxon>
        <taxon>Candidatus Methanofastidiosum</taxon>
    </lineage>
</organism>
<evidence type="ECO:0000256" key="2">
    <source>
        <dbReference type="ARBA" id="ARBA00023110"/>
    </source>
</evidence>
<dbReference type="PATRIC" id="fig|1705564.3.peg.398"/>
<feature type="domain" description="PPIase cyclophilin-type" evidence="4">
    <location>
        <begin position="1"/>
        <end position="170"/>
    </location>
</feature>
<keyword evidence="3 5" id="KW-0413">Isomerase</keyword>
<evidence type="ECO:0000259" key="4">
    <source>
        <dbReference type="PROSITE" id="PS50072"/>
    </source>
</evidence>
<dbReference type="EMBL" id="LNGD01000013">
    <property type="protein sequence ID" value="KYC53444.1"/>
    <property type="molecule type" value="Genomic_DNA"/>
</dbReference>
<dbReference type="CDD" id="cd01920">
    <property type="entry name" value="cyclophilin_EcCYP_like"/>
    <property type="match status" value="1"/>
</dbReference>
<protein>
    <recommendedName>
        <fullName evidence="1">peptidylprolyl isomerase</fullName>
        <ecNumber evidence="1">5.2.1.8</ecNumber>
    </recommendedName>
</protein>
<evidence type="ECO:0000313" key="6">
    <source>
        <dbReference type="Proteomes" id="UP000075578"/>
    </source>
</evidence>
<accession>A0A150J900</accession>
<dbReference type="PANTHER" id="PTHR43246">
    <property type="entry name" value="PEPTIDYL-PROLYL CIS-TRANS ISOMERASE CYP38, CHLOROPLASTIC"/>
    <property type="match status" value="1"/>
</dbReference>
<dbReference type="AlphaFoldDB" id="A0A150J900"/>
<dbReference type="InterPro" id="IPR024936">
    <property type="entry name" value="Cyclophilin-type_PPIase"/>
</dbReference>
<name>A0A150J900_9EURY</name>
<dbReference type="EC" id="5.2.1.8" evidence="1"/>
<dbReference type="GO" id="GO:0003755">
    <property type="term" value="F:peptidyl-prolyl cis-trans isomerase activity"/>
    <property type="evidence" value="ECO:0007669"/>
    <property type="project" value="UniProtKB-KW"/>
</dbReference>
<evidence type="ECO:0000256" key="1">
    <source>
        <dbReference type="ARBA" id="ARBA00013194"/>
    </source>
</evidence>
<dbReference type="InterPro" id="IPR020892">
    <property type="entry name" value="Cyclophilin-type_PPIase_CS"/>
</dbReference>
<evidence type="ECO:0000313" key="5">
    <source>
        <dbReference type="EMBL" id="KYC53444.1"/>
    </source>
</evidence>
<comment type="caution">
    <text evidence="5">The sequence shown here is derived from an EMBL/GenBank/DDBJ whole genome shotgun (WGS) entry which is preliminary data.</text>
</comment>
<dbReference type="GO" id="GO:0006457">
    <property type="term" value="P:protein folding"/>
    <property type="evidence" value="ECO:0007669"/>
    <property type="project" value="InterPro"/>
</dbReference>
<gene>
    <name evidence="5" type="ORF">AMQ74_00397</name>
</gene>
<dbReference type="PROSITE" id="PS50072">
    <property type="entry name" value="CSA_PPIASE_2"/>
    <property type="match status" value="1"/>
</dbReference>
<dbReference type="InterPro" id="IPR044665">
    <property type="entry name" value="E_coli_cyclophilin_A-like"/>
</dbReference>
<dbReference type="SUPFAM" id="SSF50891">
    <property type="entry name" value="Cyclophilin-like"/>
    <property type="match status" value="1"/>
</dbReference>
<dbReference type="PRINTS" id="PR00153">
    <property type="entry name" value="CSAPPISMRASE"/>
</dbReference>